<evidence type="ECO:0000313" key="2">
    <source>
        <dbReference type="Proteomes" id="UP000019591"/>
    </source>
</evidence>
<proteinExistence type="predicted"/>
<keyword evidence="2" id="KW-1185">Reference proteome</keyword>
<dbReference type="KEGG" id="eac:EAL2_c19760"/>
<dbReference type="Pfam" id="PF12224">
    <property type="entry name" value="Amidoligase_2"/>
    <property type="match status" value="1"/>
</dbReference>
<dbReference type="InterPro" id="IPR022025">
    <property type="entry name" value="Amidoligase_2"/>
</dbReference>
<name>W8TM33_PEPAC</name>
<dbReference type="Proteomes" id="UP000019591">
    <property type="component" value="Chromosome"/>
</dbReference>
<dbReference type="HOGENOM" id="CLU_055819_0_1_9"/>
<dbReference type="STRING" id="1286171.EAL2_c19760"/>
<gene>
    <name evidence="1" type="ORF">EAL2_c19760</name>
</gene>
<organism evidence="1 2">
    <name type="scientific">Peptoclostridium acidaminophilum DSM 3953</name>
    <dbReference type="NCBI Taxonomy" id="1286171"/>
    <lineage>
        <taxon>Bacteria</taxon>
        <taxon>Bacillati</taxon>
        <taxon>Bacillota</taxon>
        <taxon>Clostridia</taxon>
        <taxon>Peptostreptococcales</taxon>
        <taxon>Peptoclostridiaceae</taxon>
        <taxon>Peptoclostridium</taxon>
    </lineage>
</organism>
<dbReference type="EMBL" id="CP007452">
    <property type="protein sequence ID" value="AHM57257.1"/>
    <property type="molecule type" value="Genomic_DNA"/>
</dbReference>
<protein>
    <recommendedName>
        <fullName evidence="3">Amidoligase enzyme</fullName>
    </recommendedName>
</protein>
<reference evidence="1 2" key="1">
    <citation type="journal article" date="2014" name="Genome Announc.">
        <title>Complete Genome Sequence of Amino Acid-Utilizing Eubacterium acidaminophilum al-2 (DSM 3953).</title>
        <authorList>
            <person name="Poehlein A."/>
            <person name="Andreesen J.R."/>
            <person name="Daniel R."/>
        </authorList>
    </citation>
    <scope>NUCLEOTIDE SEQUENCE [LARGE SCALE GENOMIC DNA]</scope>
    <source>
        <strain evidence="1 2">DSM 3953</strain>
    </source>
</reference>
<evidence type="ECO:0000313" key="1">
    <source>
        <dbReference type="EMBL" id="AHM57257.1"/>
    </source>
</evidence>
<accession>W8TM33</accession>
<dbReference type="eggNOG" id="ENOG502Z7YI">
    <property type="taxonomic scope" value="Bacteria"/>
</dbReference>
<dbReference type="PATRIC" id="fig|1286171.3.peg.1923"/>
<dbReference type="AlphaFoldDB" id="W8TM33"/>
<evidence type="ECO:0008006" key="3">
    <source>
        <dbReference type="Google" id="ProtNLM"/>
    </source>
</evidence>
<sequence>MASKEDLIFKALAVEEGRARRYCKKVDESFIEEINRKKPQTLSDVKSLWYHGGDGSRQHYHESRYHALNLHSVFQKGTIEFRMFNSDIRHAGKIKAYIQFCLAISHQALTQKSASRAKTITDNPKYTFRTWLLRLGLIGDEFKTARKHLLANLEGDIAWRQTPAA</sequence>